<dbReference type="GO" id="GO:0008146">
    <property type="term" value="F:sulfotransferase activity"/>
    <property type="evidence" value="ECO:0007669"/>
    <property type="project" value="TreeGrafter"/>
</dbReference>
<keyword evidence="4" id="KW-1185">Reference proteome</keyword>
<accession>A0AAJ1BGP5</accession>
<dbReference type="GO" id="GO:0016616">
    <property type="term" value="F:oxidoreductase activity, acting on the CH-OH group of donors, NAD or NADP as acceptor"/>
    <property type="evidence" value="ECO:0007669"/>
    <property type="project" value="UniProtKB-ARBA"/>
</dbReference>
<dbReference type="SUPFAM" id="SSF69572">
    <property type="entry name" value="Activating enzymes of the ubiquitin-like proteins"/>
    <property type="match status" value="1"/>
</dbReference>
<organism evidence="3 4">
    <name type="scientific">Shewanella zhuhaiensis</name>
    <dbReference type="NCBI Taxonomy" id="2919576"/>
    <lineage>
        <taxon>Bacteria</taxon>
        <taxon>Pseudomonadati</taxon>
        <taxon>Pseudomonadota</taxon>
        <taxon>Gammaproteobacteria</taxon>
        <taxon>Alteromonadales</taxon>
        <taxon>Shewanellaceae</taxon>
        <taxon>Shewanella</taxon>
    </lineage>
</organism>
<evidence type="ECO:0000256" key="1">
    <source>
        <dbReference type="ARBA" id="ARBA00009919"/>
    </source>
</evidence>
<dbReference type="EMBL" id="JAKUDL010000002">
    <property type="protein sequence ID" value="MCH4294345.1"/>
    <property type="molecule type" value="Genomic_DNA"/>
</dbReference>
<proteinExistence type="inferred from homology"/>
<dbReference type="GO" id="GO:0005829">
    <property type="term" value="C:cytosol"/>
    <property type="evidence" value="ECO:0007669"/>
    <property type="project" value="TreeGrafter"/>
</dbReference>
<gene>
    <name evidence="3" type="ORF">MJ923_08495</name>
</gene>
<comment type="caution">
    <text evidence="3">The sequence shown here is derived from an EMBL/GenBank/DDBJ whole genome shotgun (WGS) entry which is preliminary data.</text>
</comment>
<dbReference type="CDD" id="cd00757">
    <property type="entry name" value="ThiF_MoeB_HesA_family"/>
    <property type="match status" value="1"/>
</dbReference>
<dbReference type="InterPro" id="IPR000594">
    <property type="entry name" value="ThiF_NAD_FAD-bd"/>
</dbReference>
<name>A0AAJ1BGP5_9GAMM</name>
<dbReference type="GO" id="GO:0016779">
    <property type="term" value="F:nucleotidyltransferase activity"/>
    <property type="evidence" value="ECO:0007669"/>
    <property type="project" value="TreeGrafter"/>
</dbReference>
<protein>
    <submittedName>
        <fullName evidence="3">HesA/MoeB/ThiF family protein</fullName>
    </submittedName>
</protein>
<dbReference type="FunFam" id="3.40.50.720:FF:000080">
    <property type="entry name" value="Thiazole biosynthesis adenylyltransferase ThiF"/>
    <property type="match status" value="1"/>
</dbReference>
<dbReference type="PANTHER" id="PTHR10953">
    <property type="entry name" value="UBIQUITIN-ACTIVATING ENZYME E1"/>
    <property type="match status" value="1"/>
</dbReference>
<dbReference type="AlphaFoldDB" id="A0AAJ1BGP5"/>
<dbReference type="InterPro" id="IPR035985">
    <property type="entry name" value="Ubiquitin-activating_enz"/>
</dbReference>
<evidence type="ECO:0000313" key="3">
    <source>
        <dbReference type="EMBL" id="MCH4294345.1"/>
    </source>
</evidence>
<dbReference type="GO" id="GO:0004792">
    <property type="term" value="F:thiosulfate-cyanide sulfurtransferase activity"/>
    <property type="evidence" value="ECO:0007669"/>
    <property type="project" value="TreeGrafter"/>
</dbReference>
<dbReference type="Gene3D" id="3.40.50.720">
    <property type="entry name" value="NAD(P)-binding Rossmann-like Domain"/>
    <property type="match status" value="1"/>
</dbReference>
<reference evidence="3 4" key="1">
    <citation type="submission" date="2022-02" db="EMBL/GenBank/DDBJ databases">
        <title>The genome sequence of Shewanella sp. 3B26.</title>
        <authorList>
            <person name="Du J."/>
        </authorList>
    </citation>
    <scope>NUCLEOTIDE SEQUENCE [LARGE SCALE GENOMIC DNA]</scope>
    <source>
        <strain evidence="3 4">3B26</strain>
    </source>
</reference>
<evidence type="ECO:0000259" key="2">
    <source>
        <dbReference type="Pfam" id="PF00899"/>
    </source>
</evidence>
<dbReference type="GO" id="GO:0008641">
    <property type="term" value="F:ubiquitin-like modifier activating enzyme activity"/>
    <property type="evidence" value="ECO:0007669"/>
    <property type="project" value="InterPro"/>
</dbReference>
<dbReference type="RefSeq" id="WP_240590715.1">
    <property type="nucleotide sequence ID" value="NZ_JAKUDL010000002.1"/>
</dbReference>
<dbReference type="InterPro" id="IPR029752">
    <property type="entry name" value="D-isomer_DH_CS1"/>
</dbReference>
<comment type="similarity">
    <text evidence="1">Belongs to the HesA/MoeB/ThiF family.</text>
</comment>
<evidence type="ECO:0000313" key="4">
    <source>
        <dbReference type="Proteomes" id="UP001297581"/>
    </source>
</evidence>
<dbReference type="PROSITE" id="PS00065">
    <property type="entry name" value="D_2_HYDROXYACID_DH_1"/>
    <property type="match status" value="1"/>
</dbReference>
<dbReference type="Pfam" id="PF00899">
    <property type="entry name" value="ThiF"/>
    <property type="match status" value="1"/>
</dbReference>
<dbReference type="Proteomes" id="UP001297581">
    <property type="component" value="Unassembled WGS sequence"/>
</dbReference>
<dbReference type="PANTHER" id="PTHR10953:SF240">
    <property type="entry name" value="SULFUR CARRIER PROTEIN THIS ADENYLYLTRANSFERASE"/>
    <property type="match status" value="1"/>
</dbReference>
<feature type="domain" description="THIF-type NAD/FAD binding fold" evidence="2">
    <location>
        <begin position="10"/>
        <end position="240"/>
    </location>
</feature>
<sequence>MLADKDFIRYSRQILLPECGEAGQLRLRNSHVAIVGVGGLGCQAAMLLAASGVGHLSLFDADSVELSNLPRQLLFCDADLGKSKAVVAATRLQTREPGLKVSVCGELNSETLTQLDNAGLVLDCTDNFAARHLISAYCAKQGKTLISGAIAGFDGLLFVQRPGEGGCYQCLFPPGTTSAQNCAAVGVMGPAVAIVASMQAQLCLNELLQLPCEAGRLQRFDFRHFRWHEARVPVDPLCPVCGKDKERKAC</sequence>
<dbReference type="InterPro" id="IPR045886">
    <property type="entry name" value="ThiF/MoeB/HesA"/>
</dbReference>